<dbReference type="EC" id="1.1.1.60" evidence="5"/>
<keyword evidence="1 5" id="KW-0560">Oxidoreductase</keyword>
<evidence type="ECO:0000256" key="1">
    <source>
        <dbReference type="ARBA" id="ARBA00023002"/>
    </source>
</evidence>
<dbReference type="InterPro" id="IPR015815">
    <property type="entry name" value="HIBADH-related"/>
</dbReference>
<dbReference type="Pfam" id="PF03446">
    <property type="entry name" value="NAD_binding_2"/>
    <property type="match status" value="1"/>
</dbReference>
<reference evidence="5" key="1">
    <citation type="submission" date="2018-06" db="EMBL/GenBank/DDBJ databases">
        <authorList>
            <person name="Zhirakovskaya E."/>
        </authorList>
    </citation>
    <scope>NUCLEOTIDE SEQUENCE</scope>
</reference>
<dbReference type="InterPro" id="IPR008927">
    <property type="entry name" value="6-PGluconate_DH-like_C_sf"/>
</dbReference>
<dbReference type="Pfam" id="PF14833">
    <property type="entry name" value="NAD_binding_11"/>
    <property type="match status" value="1"/>
</dbReference>
<dbReference type="InterPro" id="IPR013328">
    <property type="entry name" value="6PGD_dom2"/>
</dbReference>
<organism evidence="5">
    <name type="scientific">hydrothermal vent metagenome</name>
    <dbReference type="NCBI Taxonomy" id="652676"/>
    <lineage>
        <taxon>unclassified sequences</taxon>
        <taxon>metagenomes</taxon>
        <taxon>ecological metagenomes</taxon>
    </lineage>
</organism>
<dbReference type="PANTHER" id="PTHR43060:SF15">
    <property type="entry name" value="3-HYDROXYISOBUTYRATE DEHYDROGENASE-LIKE 1, MITOCHONDRIAL-RELATED"/>
    <property type="match status" value="1"/>
</dbReference>
<feature type="domain" description="6-phosphogluconate dehydrogenase NADP-binding" evidence="3">
    <location>
        <begin position="5"/>
        <end position="160"/>
    </location>
</feature>
<dbReference type="AlphaFoldDB" id="A0A3B0TDN3"/>
<dbReference type="GO" id="GO:0050661">
    <property type="term" value="F:NADP binding"/>
    <property type="evidence" value="ECO:0007669"/>
    <property type="project" value="InterPro"/>
</dbReference>
<evidence type="ECO:0000256" key="2">
    <source>
        <dbReference type="ARBA" id="ARBA00023027"/>
    </source>
</evidence>
<gene>
    <name evidence="5" type="ORF">MNBD_ALPHA11-2248</name>
</gene>
<feature type="domain" description="3-hydroxyisobutyrate dehydrogenase-like NAD-binding" evidence="4">
    <location>
        <begin position="163"/>
        <end position="279"/>
    </location>
</feature>
<dbReference type="Gene3D" id="3.40.50.720">
    <property type="entry name" value="NAD(P)-binding Rossmann-like Domain"/>
    <property type="match status" value="1"/>
</dbReference>
<name>A0A3B0TDN3_9ZZZZ</name>
<dbReference type="SUPFAM" id="SSF48179">
    <property type="entry name" value="6-phosphogluconate dehydrogenase C-terminal domain-like"/>
    <property type="match status" value="1"/>
</dbReference>
<dbReference type="PIRSF" id="PIRSF000103">
    <property type="entry name" value="HIBADH"/>
    <property type="match status" value="1"/>
</dbReference>
<accession>A0A3B0TDN3</accession>
<dbReference type="InterPro" id="IPR029154">
    <property type="entry name" value="HIBADH-like_NADP-bd"/>
</dbReference>
<evidence type="ECO:0000259" key="3">
    <source>
        <dbReference type="Pfam" id="PF03446"/>
    </source>
</evidence>
<evidence type="ECO:0000313" key="5">
    <source>
        <dbReference type="EMBL" id="VAW16118.1"/>
    </source>
</evidence>
<protein>
    <submittedName>
        <fullName evidence="5">2-hydroxy-3-oxopropionate reductase</fullName>
        <ecNumber evidence="5">1.1.1.60</ecNumber>
    </submittedName>
</protein>
<dbReference type="Gene3D" id="1.10.1040.10">
    <property type="entry name" value="N-(1-d-carboxylethyl)-l-norvaline Dehydrogenase, domain 2"/>
    <property type="match status" value="1"/>
</dbReference>
<dbReference type="InterPro" id="IPR006115">
    <property type="entry name" value="6PGDH_NADP-bd"/>
</dbReference>
<dbReference type="SUPFAM" id="SSF51735">
    <property type="entry name" value="NAD(P)-binding Rossmann-fold domains"/>
    <property type="match status" value="1"/>
</dbReference>
<dbReference type="EMBL" id="UOEQ01000089">
    <property type="protein sequence ID" value="VAW16118.1"/>
    <property type="molecule type" value="Genomic_DNA"/>
</dbReference>
<sequence>MSQKYCVLGLGIMGSRVSARLAKNDYDVVGWNRTLGPNLDDLAKTVPLASSPCEAVQDADIILMFLHDGPAVRQVLIDNGVADCIKAGSLLADMGTNTPDEARFISSNIPQTIRFVDAPVSGGPKGAENATMSIFLGSAQKDLDLAKNALGAVGRVTHMGDVGTGQAAKLANQIIVACSIAGLGEGVAYAEALGIKAENLFSAMQGGLADSEILQIMGPRIASGDFSPHGRAATHLKDLDCAFSQLEGVEEKLKATATAKNYLQKLVDGGEDLDHSAMVIAARAALAANTT</sequence>
<dbReference type="PANTHER" id="PTHR43060">
    <property type="entry name" value="3-HYDROXYISOBUTYRATE DEHYDROGENASE-LIKE 1, MITOCHONDRIAL-RELATED"/>
    <property type="match status" value="1"/>
</dbReference>
<dbReference type="InterPro" id="IPR036291">
    <property type="entry name" value="NAD(P)-bd_dom_sf"/>
</dbReference>
<evidence type="ECO:0000259" key="4">
    <source>
        <dbReference type="Pfam" id="PF14833"/>
    </source>
</evidence>
<dbReference type="GO" id="GO:0008679">
    <property type="term" value="F:2-hydroxy-3-oxopropionate reductase activity"/>
    <property type="evidence" value="ECO:0007669"/>
    <property type="project" value="UniProtKB-EC"/>
</dbReference>
<keyword evidence="2" id="KW-0520">NAD</keyword>
<dbReference type="GO" id="GO:0051287">
    <property type="term" value="F:NAD binding"/>
    <property type="evidence" value="ECO:0007669"/>
    <property type="project" value="InterPro"/>
</dbReference>
<proteinExistence type="predicted"/>